<dbReference type="Pfam" id="PF00496">
    <property type="entry name" value="SBP_bac_5"/>
    <property type="match status" value="1"/>
</dbReference>
<dbReference type="Gene3D" id="3.10.105.10">
    <property type="entry name" value="Dipeptide-binding Protein, Domain 3"/>
    <property type="match status" value="1"/>
</dbReference>
<dbReference type="SUPFAM" id="SSF53850">
    <property type="entry name" value="Periplasmic binding protein-like II"/>
    <property type="match status" value="1"/>
</dbReference>
<dbReference type="Gene3D" id="3.40.190.10">
    <property type="entry name" value="Periplasmic binding protein-like II"/>
    <property type="match status" value="1"/>
</dbReference>
<dbReference type="InterPro" id="IPR039424">
    <property type="entry name" value="SBP_5"/>
</dbReference>
<dbReference type="Proteomes" id="UP000483018">
    <property type="component" value="Unassembled WGS sequence"/>
</dbReference>
<evidence type="ECO:0000259" key="2">
    <source>
        <dbReference type="Pfam" id="PF00496"/>
    </source>
</evidence>
<evidence type="ECO:0000313" key="4">
    <source>
        <dbReference type="Proteomes" id="UP000483018"/>
    </source>
</evidence>
<gene>
    <name evidence="3" type="ORF">GND95_00270</name>
</gene>
<proteinExistence type="predicted"/>
<comment type="caution">
    <text evidence="3">The sequence shown here is derived from an EMBL/GenBank/DDBJ whole genome shotgun (WGS) entry which is preliminary data.</text>
</comment>
<accession>A0A7C8LE39</accession>
<evidence type="ECO:0000313" key="3">
    <source>
        <dbReference type="EMBL" id="KAE9636901.1"/>
    </source>
</evidence>
<organism evidence="3 4">
    <name type="scientific">Defluviitalea raffinosedens</name>
    <dbReference type="NCBI Taxonomy" id="1450156"/>
    <lineage>
        <taxon>Bacteria</taxon>
        <taxon>Bacillati</taxon>
        <taxon>Bacillota</taxon>
        <taxon>Clostridia</taxon>
        <taxon>Lachnospirales</taxon>
        <taxon>Defluviitaleaceae</taxon>
        <taxon>Defluviitalea</taxon>
    </lineage>
</organism>
<dbReference type="AlphaFoldDB" id="A0A7C8LE39"/>
<dbReference type="EMBL" id="WSLF01000001">
    <property type="protein sequence ID" value="KAE9636901.1"/>
    <property type="molecule type" value="Genomic_DNA"/>
</dbReference>
<dbReference type="InterPro" id="IPR000914">
    <property type="entry name" value="SBP_5_dom"/>
</dbReference>
<protein>
    <recommendedName>
        <fullName evidence="2">Solute-binding protein family 5 domain-containing protein</fullName>
    </recommendedName>
</protein>
<feature type="domain" description="Solute-binding protein family 5" evidence="2">
    <location>
        <begin position="114"/>
        <end position="473"/>
    </location>
</feature>
<dbReference type="GO" id="GO:0042597">
    <property type="term" value="C:periplasmic space"/>
    <property type="evidence" value="ECO:0007669"/>
    <property type="project" value="UniProtKB-ARBA"/>
</dbReference>
<dbReference type="GO" id="GO:1904680">
    <property type="term" value="F:peptide transmembrane transporter activity"/>
    <property type="evidence" value="ECO:0007669"/>
    <property type="project" value="TreeGrafter"/>
</dbReference>
<name>A0A7C8LE39_9FIRM</name>
<dbReference type="GO" id="GO:0043190">
    <property type="term" value="C:ATP-binding cassette (ABC) transporter complex"/>
    <property type="evidence" value="ECO:0007669"/>
    <property type="project" value="InterPro"/>
</dbReference>
<feature type="region of interest" description="Disordered" evidence="1">
    <location>
        <begin position="48"/>
        <end position="69"/>
    </location>
</feature>
<dbReference type="InterPro" id="IPR030678">
    <property type="entry name" value="Peptide/Ni-bd"/>
</dbReference>
<dbReference type="PANTHER" id="PTHR30290">
    <property type="entry name" value="PERIPLASMIC BINDING COMPONENT OF ABC TRANSPORTER"/>
    <property type="match status" value="1"/>
</dbReference>
<dbReference type="PIRSF" id="PIRSF002741">
    <property type="entry name" value="MppA"/>
    <property type="match status" value="1"/>
</dbReference>
<sequence>MNVYISIKKITTLCAVRKVWMKLTKKLRWITILICISLFAVSCSNTGTEEMENPQQTQEEQTEETPIEPKKGGEMVLSIRTPKTLNPLLNEEYTVDQISKLIFDTLIDFDETQKPIPNLVSEWTFSDDGTVLTLNLRSDVKWHDGEPFTAKDVIFSLDTIKKAPESATYKKCIENITSYKAIDEHSLKIIYNQPFSGALYGLYFPVIPAHIYANQTETTAGEVKPIGTGAYMFSEFIPTKELNLTVNNNWFKGQPYIERIKVLITPDEETDLYSFEQGQLDVIGTDVIDWEKYSEQENTRIHEYITSYYDFMGLNFNKSLFQDKNLRKAIAYSIDRETLLEKQYLNHGVVTNSPINPESWLYDSETEQYHFNQEKSKQILMDAGWSDTDSDGLLDKLINGSKVNLSFNLLVSSENLQRKEVAYEIQRMLSEVGINVQVEEVTQEEFLNRLQSKNFDAFLGGWKLSPIPDFTFAFHSSQIDGGANYVSFRSEQMDTLLKQAFTAVGEEKMKNAYGNLQKFIADELPYISLYFRTAALITNEKIQGEIKPKKESIIGNIQDWFIVEKESALGNN</sequence>
<dbReference type="GO" id="GO:0015833">
    <property type="term" value="P:peptide transport"/>
    <property type="evidence" value="ECO:0007669"/>
    <property type="project" value="TreeGrafter"/>
</dbReference>
<evidence type="ECO:0000256" key="1">
    <source>
        <dbReference type="SAM" id="MobiDB-lite"/>
    </source>
</evidence>
<reference evidence="3 4" key="1">
    <citation type="submission" date="2019-12" db="EMBL/GenBank/DDBJ databases">
        <title>Defluviitalea raffinosedens, isolated from a biogas fermenter, genome sequencing and characterization.</title>
        <authorList>
            <person name="Rettenmaier R."/>
            <person name="Schneider M."/>
            <person name="Neuhaus K."/>
            <person name="Liebl W."/>
            <person name="Zverlov V."/>
        </authorList>
    </citation>
    <scope>NUCLEOTIDE SEQUENCE [LARGE SCALE GENOMIC DNA]</scope>
    <source>
        <strain evidence="3 4">249c-K6</strain>
    </source>
</reference>
<keyword evidence="4" id="KW-1185">Reference proteome</keyword>
<dbReference type="Gene3D" id="3.90.76.10">
    <property type="entry name" value="Dipeptide-binding Protein, Domain 1"/>
    <property type="match status" value="1"/>
</dbReference>